<dbReference type="AlphaFoldDB" id="A0A2K8UH94"/>
<keyword evidence="1" id="KW-1133">Transmembrane helix</keyword>
<dbReference type="InterPro" id="IPR032314">
    <property type="entry name" value="DUF4845"/>
</dbReference>
<evidence type="ECO:0000313" key="3">
    <source>
        <dbReference type="Proteomes" id="UP000232638"/>
    </source>
</evidence>
<dbReference type="OrthoDB" id="6367393at2"/>
<protein>
    <submittedName>
        <fullName evidence="2">DUF4845 domain-containing protein</fullName>
    </submittedName>
</protein>
<gene>
    <name evidence="2" type="ORF">THSYN_23910</name>
</gene>
<keyword evidence="1" id="KW-0472">Membrane</keyword>
<dbReference type="EMBL" id="CP020370">
    <property type="protein sequence ID" value="AUB84907.1"/>
    <property type="molecule type" value="Genomic_DNA"/>
</dbReference>
<dbReference type="KEGG" id="tsy:THSYN_23910"/>
<dbReference type="Proteomes" id="UP000232638">
    <property type="component" value="Chromosome"/>
</dbReference>
<evidence type="ECO:0000313" key="2">
    <source>
        <dbReference type="EMBL" id="AUB84907.1"/>
    </source>
</evidence>
<organism evidence="2 3">
    <name type="scientific">Candidatus Thiodictyon syntrophicum</name>
    <dbReference type="NCBI Taxonomy" id="1166950"/>
    <lineage>
        <taxon>Bacteria</taxon>
        <taxon>Pseudomonadati</taxon>
        <taxon>Pseudomonadota</taxon>
        <taxon>Gammaproteobacteria</taxon>
        <taxon>Chromatiales</taxon>
        <taxon>Chromatiaceae</taxon>
        <taxon>Thiodictyon</taxon>
    </lineage>
</organism>
<keyword evidence="1" id="KW-0812">Transmembrane</keyword>
<name>A0A2K8UH94_9GAMM</name>
<feature type="transmembrane region" description="Helical" evidence="1">
    <location>
        <begin position="12"/>
        <end position="34"/>
    </location>
</feature>
<evidence type="ECO:0000256" key="1">
    <source>
        <dbReference type="SAM" id="Phobius"/>
    </source>
</evidence>
<keyword evidence="3" id="KW-1185">Reference proteome</keyword>
<sequence length="126" mass="14069">MTKMPARQQGMGMSGILFVLVVVIFVVTVLFKLGPSYMSYMTMKSIMNGVAESPEPILGGKQAIMRVLENRMMVNDVRAVGVNAFSFKKAGEDAFDVTLKYEQREHLFFNVDAVLTFNHTVVVKGR</sequence>
<reference evidence="2 3" key="1">
    <citation type="submission" date="2017-03" db="EMBL/GenBank/DDBJ databases">
        <title>Complete genome sequence of Candidatus 'Thiodictyon syntrophicum' sp. nov. strain Cad16T, a photolithoautotroph purple sulfur bacterium isolated from an alpine meromictic lake.</title>
        <authorList>
            <person name="Luedin S.M."/>
            <person name="Pothier J.F."/>
            <person name="Danza F."/>
            <person name="Storelli N."/>
            <person name="Wittwer M."/>
            <person name="Tonolla M."/>
        </authorList>
    </citation>
    <scope>NUCLEOTIDE SEQUENCE [LARGE SCALE GENOMIC DNA]</scope>
    <source>
        <strain evidence="2 3">Cad16T</strain>
    </source>
</reference>
<proteinExistence type="predicted"/>
<accession>A0A2K8UH94</accession>
<dbReference type="Pfam" id="PF16137">
    <property type="entry name" value="DUF4845"/>
    <property type="match status" value="1"/>
</dbReference>